<keyword evidence="2" id="KW-1185">Reference proteome</keyword>
<dbReference type="EMBL" id="NTJD01000020">
    <property type="protein sequence ID" value="PCD75519.1"/>
    <property type="molecule type" value="Genomic_DNA"/>
</dbReference>
<sequence length="126" mass="14262">MKRLVIDVDDTLTINASAESYDAKHPRAEVVAKLRDYKAAGFEIVLFSSRNMRSYDGNIGRINVATLPVLLDWLKRHDIPFDEVHVGKPWCGHQGFYVDDKAIRPDEFAAMSYDEIRALLKIPGDA</sequence>
<dbReference type="SUPFAM" id="SSF56784">
    <property type="entry name" value="HAD-like"/>
    <property type="match status" value="1"/>
</dbReference>
<dbReference type="InterPro" id="IPR010039">
    <property type="entry name" value="EcbF_BcbF"/>
</dbReference>
<dbReference type="Gene3D" id="3.40.50.1000">
    <property type="entry name" value="HAD superfamily/HAD-like"/>
    <property type="match status" value="1"/>
</dbReference>
<organism evidence="1 2">
    <name type="scientific">Pseudothioclava arenosa</name>
    <dbReference type="NCBI Taxonomy" id="1795308"/>
    <lineage>
        <taxon>Bacteria</taxon>
        <taxon>Pseudomonadati</taxon>
        <taxon>Pseudomonadota</taxon>
        <taxon>Alphaproteobacteria</taxon>
        <taxon>Rhodobacterales</taxon>
        <taxon>Paracoccaceae</taxon>
        <taxon>Pseudothioclava</taxon>
    </lineage>
</organism>
<comment type="caution">
    <text evidence="1">The sequence shown here is derived from an EMBL/GenBank/DDBJ whole genome shotgun (WGS) entry which is preliminary data.</text>
</comment>
<evidence type="ECO:0000313" key="1">
    <source>
        <dbReference type="EMBL" id="PCD75519.1"/>
    </source>
</evidence>
<evidence type="ECO:0000313" key="2">
    <source>
        <dbReference type="Proteomes" id="UP000243507"/>
    </source>
</evidence>
<proteinExistence type="predicted"/>
<dbReference type="InterPro" id="IPR023214">
    <property type="entry name" value="HAD_sf"/>
</dbReference>
<name>A0A2A4CN01_9RHOB</name>
<accession>A0A2A4CN01</accession>
<dbReference type="AlphaFoldDB" id="A0A2A4CN01"/>
<reference evidence="1 2" key="1">
    <citation type="submission" date="2017-09" db="EMBL/GenBank/DDBJ databases">
        <title>A multilocus sequence analysis scheme for characterization of bacteria in the genus Thioclava.</title>
        <authorList>
            <person name="Liu Y."/>
            <person name="Shao Z."/>
        </authorList>
    </citation>
    <scope>NUCLEOTIDE SEQUENCE [LARGE SCALE GENOMIC DNA]</scope>
    <source>
        <strain evidence="1 2">CAU 1312</strain>
    </source>
</reference>
<protein>
    <submittedName>
        <fullName evidence="1">Capsular biosynthesis protein</fullName>
    </submittedName>
</protein>
<dbReference type="OrthoDB" id="5509517at2"/>
<dbReference type="InterPro" id="IPR036412">
    <property type="entry name" value="HAD-like_sf"/>
</dbReference>
<dbReference type="RefSeq" id="WP_096434588.1">
    <property type="nucleotide sequence ID" value="NZ_NTJD01000020.1"/>
</dbReference>
<dbReference type="Proteomes" id="UP000243507">
    <property type="component" value="Unassembled WGS sequence"/>
</dbReference>
<gene>
    <name evidence="1" type="ORF">CLN94_13750</name>
</gene>
<dbReference type="NCBIfam" id="TIGR01689">
    <property type="entry name" value="EcbF-BcbF"/>
    <property type="match status" value="1"/>
</dbReference>